<dbReference type="Pfam" id="PF01315">
    <property type="entry name" value="Ald_Xan_dh_C"/>
    <property type="match status" value="1"/>
</dbReference>
<dbReference type="RefSeq" id="WP_377833609.1">
    <property type="nucleotide sequence ID" value="NZ_JBHRSK010000008.1"/>
</dbReference>
<reference evidence="5" key="1">
    <citation type="journal article" date="2019" name="Int. J. Syst. Evol. Microbiol.">
        <title>The Global Catalogue of Microorganisms (GCM) 10K type strain sequencing project: providing services to taxonomists for standard genome sequencing and annotation.</title>
        <authorList>
            <consortium name="The Broad Institute Genomics Platform"/>
            <consortium name="The Broad Institute Genome Sequencing Center for Infectious Disease"/>
            <person name="Wu L."/>
            <person name="Ma J."/>
        </authorList>
    </citation>
    <scope>NUCLEOTIDE SEQUENCE [LARGE SCALE GENOMIC DNA]</scope>
    <source>
        <strain evidence="5">KCTC 62192</strain>
    </source>
</reference>
<feature type="domain" description="Aldehyde oxidase/xanthine dehydrogenase a/b hammerhead" evidence="3">
    <location>
        <begin position="23"/>
        <end position="136"/>
    </location>
</feature>
<dbReference type="InterPro" id="IPR016208">
    <property type="entry name" value="Ald_Oxase/xanthine_DH-like"/>
</dbReference>
<dbReference type="Pfam" id="PF02738">
    <property type="entry name" value="MoCoBD_1"/>
    <property type="match status" value="1"/>
</dbReference>
<evidence type="ECO:0000256" key="2">
    <source>
        <dbReference type="ARBA" id="ARBA00023002"/>
    </source>
</evidence>
<dbReference type="SUPFAM" id="SSF56003">
    <property type="entry name" value="Molybdenum cofactor-binding domain"/>
    <property type="match status" value="1"/>
</dbReference>
<evidence type="ECO:0000259" key="3">
    <source>
        <dbReference type="SMART" id="SM01008"/>
    </source>
</evidence>
<dbReference type="PANTHER" id="PTHR11908">
    <property type="entry name" value="XANTHINE DEHYDROGENASE"/>
    <property type="match status" value="1"/>
</dbReference>
<dbReference type="InterPro" id="IPR008274">
    <property type="entry name" value="AldOxase/xan_DH_MoCoBD1"/>
</dbReference>
<protein>
    <submittedName>
        <fullName evidence="4">Xanthine dehydrogenase family protein molybdopterin-binding subunit</fullName>
    </submittedName>
</protein>
<dbReference type="Gene3D" id="3.30.365.10">
    <property type="entry name" value="Aldehyde oxidase/xanthine dehydrogenase, molybdopterin binding domain"/>
    <property type="match status" value="4"/>
</dbReference>
<dbReference type="Pfam" id="PF20256">
    <property type="entry name" value="MoCoBD_2"/>
    <property type="match status" value="1"/>
</dbReference>
<proteinExistence type="predicted"/>
<dbReference type="SMART" id="SM01008">
    <property type="entry name" value="Ald_Xan_dh_C"/>
    <property type="match status" value="1"/>
</dbReference>
<comment type="caution">
    <text evidence="4">The sequence shown here is derived from an EMBL/GenBank/DDBJ whole genome shotgun (WGS) entry which is preliminary data.</text>
</comment>
<dbReference type="InterPro" id="IPR000674">
    <property type="entry name" value="Ald_Oxase/Xan_DH_a/b"/>
</dbReference>
<dbReference type="Gene3D" id="3.90.1170.50">
    <property type="entry name" value="Aldehyde oxidase/xanthine dehydrogenase, a/b hammerhead"/>
    <property type="match status" value="1"/>
</dbReference>
<evidence type="ECO:0000313" key="5">
    <source>
        <dbReference type="Proteomes" id="UP001595443"/>
    </source>
</evidence>
<evidence type="ECO:0000313" key="4">
    <source>
        <dbReference type="EMBL" id="MFC2968902.1"/>
    </source>
</evidence>
<keyword evidence="1" id="KW-0500">Molybdenum</keyword>
<organism evidence="4 5">
    <name type="scientific">Acidimangrovimonas pyrenivorans</name>
    <dbReference type="NCBI Taxonomy" id="2030798"/>
    <lineage>
        <taxon>Bacteria</taxon>
        <taxon>Pseudomonadati</taxon>
        <taxon>Pseudomonadota</taxon>
        <taxon>Alphaproteobacteria</taxon>
        <taxon>Rhodobacterales</taxon>
        <taxon>Paracoccaceae</taxon>
        <taxon>Acidimangrovimonas</taxon>
    </lineage>
</organism>
<dbReference type="Proteomes" id="UP001595443">
    <property type="component" value="Unassembled WGS sequence"/>
</dbReference>
<name>A0ABV7AIS8_9RHOB</name>
<accession>A0ABV7AIS8</accession>
<sequence length="735" mass="76579">MSDRTAGWIGRAMPRREDPRLLSGRGRYVDDIAPAGCLHLALLRNPLSAGRLAALDVSAARAAEGVALVLTGADLAGLGASAVNPLLPEARAVPMQPLAAERVGAAGQPLAAVVARSPEAAQAALELIDFEIEEEAEIADPEVARHGWLAGQVEEAFARAARVVRVTADHALVAPMALEPRAALAEMAEGRLTVWLSTQTPNRCREDLASILGIDRAEIRVIAPDVGGAFGGKASLMPEDVLVAHAARLLDAPVKWRASRSDEFLAATQGRGAETRAALALDGAGRMTALRAELRFPLGHWMPHSALAPARNAGRILPGPYRVAAVDIALTARLMPMAAVNIYRGAGRPEATLLMERLIDRAAEALGIDPLEMRRRQLIAAETLPGRTPTGETLDRGDYAGLLDRLAEVSGYDALRRAQARRRAAGAVCGLGLALYVEPCGQGWETAEIQLLPDGRLRALTGASAQGQGRETAFAQIVAEALGTAPQAVEVVEGDTDRIDRGIGALASRSTAIGGSAMWAACAALKAQARQALAAALGADEVAETDAGFAAGGRRYGWAEIARLLATGDGPVLSASHTHTAEAEAWASGACLAEVALDPDTGVPTVERITWVDDAGRVVNPLLAEGQLIGGLAQGLGAALMERMVHEDGQVLTGSLMDYAVPRASDMPPVRIDSRPVPSAANPLGVKGVGEAGSIGVPAALVNAIQDALIPFGAPDLSLPLTSEKLWRAMTKDRT</sequence>
<dbReference type="PANTHER" id="PTHR11908:SF132">
    <property type="entry name" value="ALDEHYDE OXIDASE 1-RELATED"/>
    <property type="match status" value="1"/>
</dbReference>
<dbReference type="EMBL" id="JBHRSK010000008">
    <property type="protein sequence ID" value="MFC2968902.1"/>
    <property type="molecule type" value="Genomic_DNA"/>
</dbReference>
<dbReference type="InterPro" id="IPR046867">
    <property type="entry name" value="AldOxase/xan_DH_MoCoBD2"/>
</dbReference>
<dbReference type="SUPFAM" id="SSF54665">
    <property type="entry name" value="CO dehydrogenase molybdoprotein N-domain-like"/>
    <property type="match status" value="1"/>
</dbReference>
<dbReference type="InterPro" id="IPR037165">
    <property type="entry name" value="AldOxase/xan_DH_Mopterin-bd_sf"/>
</dbReference>
<evidence type="ECO:0000256" key="1">
    <source>
        <dbReference type="ARBA" id="ARBA00022505"/>
    </source>
</evidence>
<keyword evidence="5" id="KW-1185">Reference proteome</keyword>
<gene>
    <name evidence="4" type="ORF">ACFOES_12420</name>
</gene>
<dbReference type="InterPro" id="IPR036856">
    <property type="entry name" value="Ald_Oxase/Xan_DH_a/b_sf"/>
</dbReference>
<keyword evidence="2" id="KW-0560">Oxidoreductase</keyword>